<evidence type="ECO:0000256" key="3">
    <source>
        <dbReference type="ARBA" id="ARBA00022692"/>
    </source>
</evidence>
<dbReference type="OrthoDB" id="9154196at2"/>
<protein>
    <recommendedName>
        <fullName evidence="9">General secretion pathway protein H</fullName>
    </recommendedName>
</protein>
<dbReference type="GO" id="GO:0015627">
    <property type="term" value="C:type II protein secretion system complex"/>
    <property type="evidence" value="ECO:0007669"/>
    <property type="project" value="InterPro"/>
</dbReference>
<evidence type="ECO:0000256" key="1">
    <source>
        <dbReference type="ARBA" id="ARBA00004167"/>
    </source>
</evidence>
<keyword evidence="8" id="KW-1185">Reference proteome</keyword>
<evidence type="ECO:0000256" key="6">
    <source>
        <dbReference type="SAM" id="Phobius"/>
    </source>
</evidence>
<evidence type="ECO:0000313" key="8">
    <source>
        <dbReference type="Proteomes" id="UP000050580"/>
    </source>
</evidence>
<dbReference type="SUPFAM" id="SSF54523">
    <property type="entry name" value="Pili subunits"/>
    <property type="match status" value="1"/>
</dbReference>
<dbReference type="Pfam" id="PF07963">
    <property type="entry name" value="N_methyl"/>
    <property type="match status" value="1"/>
</dbReference>
<dbReference type="AlphaFoldDB" id="A0A0U1Q3I1"/>
<evidence type="ECO:0000256" key="5">
    <source>
        <dbReference type="ARBA" id="ARBA00023136"/>
    </source>
</evidence>
<keyword evidence="5 6" id="KW-0472">Membrane</keyword>
<keyword evidence="2" id="KW-0488">Methylation</keyword>
<proteinExistence type="predicted"/>
<evidence type="ECO:0008006" key="9">
    <source>
        <dbReference type="Google" id="ProtNLM"/>
    </source>
</evidence>
<organism evidence="7 8">
    <name type="scientific">Lampropedia cohaerens</name>
    <dbReference type="NCBI Taxonomy" id="1610491"/>
    <lineage>
        <taxon>Bacteria</taxon>
        <taxon>Pseudomonadati</taxon>
        <taxon>Pseudomonadota</taxon>
        <taxon>Betaproteobacteria</taxon>
        <taxon>Burkholderiales</taxon>
        <taxon>Comamonadaceae</taxon>
        <taxon>Lampropedia</taxon>
    </lineage>
</organism>
<dbReference type="RefSeq" id="WP_046740415.1">
    <property type="nucleotide sequence ID" value="NZ_LBNQ01000008.1"/>
</dbReference>
<reference evidence="7 8" key="1">
    <citation type="submission" date="2015-05" db="EMBL/GenBank/DDBJ databases">
        <title>Draft genome sequence of Lampropedia sp. CT6, isolated from the microbial mat of a hot water spring, located at Manikaran, India.</title>
        <authorList>
            <person name="Tripathi C."/>
            <person name="Rani P."/>
            <person name="Mahato N.K."/>
            <person name="Lal R."/>
        </authorList>
    </citation>
    <scope>NUCLEOTIDE SEQUENCE [LARGE SCALE GENOMIC DNA]</scope>
    <source>
        <strain evidence="7 8">CT6</strain>
    </source>
</reference>
<name>A0A0U1Q3I1_9BURK</name>
<evidence type="ECO:0000313" key="7">
    <source>
        <dbReference type="EMBL" id="KKW69294.1"/>
    </source>
</evidence>
<keyword evidence="4 6" id="KW-1133">Transmembrane helix</keyword>
<evidence type="ECO:0000256" key="4">
    <source>
        <dbReference type="ARBA" id="ARBA00022989"/>
    </source>
</evidence>
<dbReference type="Proteomes" id="UP000050580">
    <property type="component" value="Unassembled WGS sequence"/>
</dbReference>
<comment type="caution">
    <text evidence="7">The sequence shown here is derived from an EMBL/GenBank/DDBJ whole genome shotgun (WGS) entry which is preliminary data.</text>
</comment>
<comment type="subcellular location">
    <subcellularLocation>
        <location evidence="1">Membrane</location>
        <topology evidence="1">Single-pass membrane protein</topology>
    </subcellularLocation>
</comment>
<sequence length="153" mass="16907">MYRHAANRFAAQRGRGFTLLEVLMVMAIIAIGVGLVALSWPDTRLRALEREGDRLATLLETARVHARANGQPLRWRLDAQGFRFEGQPPHLIATLPTHWELADVQASAVAPLILGPEPILPAQRVDLFLPDRPNVRVVVSSDGLRPFRAALAP</sequence>
<evidence type="ECO:0000256" key="2">
    <source>
        <dbReference type="ARBA" id="ARBA00022481"/>
    </source>
</evidence>
<dbReference type="GO" id="GO:0016020">
    <property type="term" value="C:membrane"/>
    <property type="evidence" value="ECO:0007669"/>
    <property type="project" value="UniProtKB-SubCell"/>
</dbReference>
<dbReference type="PROSITE" id="PS00409">
    <property type="entry name" value="PROKAR_NTER_METHYL"/>
    <property type="match status" value="1"/>
</dbReference>
<dbReference type="InterPro" id="IPR045584">
    <property type="entry name" value="Pilin-like"/>
</dbReference>
<feature type="transmembrane region" description="Helical" evidence="6">
    <location>
        <begin position="20"/>
        <end position="40"/>
    </location>
</feature>
<dbReference type="InterPro" id="IPR002416">
    <property type="entry name" value="T2SS_protein-GspH"/>
</dbReference>
<accession>A0A0U1Q3I1</accession>
<dbReference type="InterPro" id="IPR012902">
    <property type="entry name" value="N_methyl_site"/>
</dbReference>
<keyword evidence="3 6" id="KW-0812">Transmembrane</keyword>
<dbReference type="GO" id="GO:0015628">
    <property type="term" value="P:protein secretion by the type II secretion system"/>
    <property type="evidence" value="ECO:0007669"/>
    <property type="project" value="InterPro"/>
</dbReference>
<dbReference type="PRINTS" id="PR00885">
    <property type="entry name" value="BCTERIALGSPH"/>
</dbReference>
<dbReference type="STRING" id="1610491.AAV94_00760"/>
<dbReference type="NCBIfam" id="TIGR02532">
    <property type="entry name" value="IV_pilin_GFxxxE"/>
    <property type="match status" value="1"/>
</dbReference>
<gene>
    <name evidence="7" type="ORF">AAV94_00760</name>
</gene>
<dbReference type="EMBL" id="LBNQ01000008">
    <property type="protein sequence ID" value="KKW69294.1"/>
    <property type="molecule type" value="Genomic_DNA"/>
</dbReference>